<keyword evidence="2" id="KW-0819">tRNA processing</keyword>
<dbReference type="InterPro" id="IPR014729">
    <property type="entry name" value="Rossmann-like_a/b/a_fold"/>
</dbReference>
<keyword evidence="6" id="KW-0934">Plastid</keyword>
<organism evidence="6">
    <name type="scientific">Chlorella vulgaris</name>
    <name type="common">Green alga</name>
    <dbReference type="NCBI Taxonomy" id="3077"/>
    <lineage>
        <taxon>Eukaryota</taxon>
        <taxon>Viridiplantae</taxon>
        <taxon>Chlorophyta</taxon>
        <taxon>core chlorophytes</taxon>
        <taxon>Trebouxiophyceae</taxon>
        <taxon>Chlorellales</taxon>
        <taxon>Chlorellaceae</taxon>
        <taxon>Chlorella clade</taxon>
        <taxon>Chlorella</taxon>
    </lineage>
</organism>
<dbReference type="SUPFAM" id="SSF52402">
    <property type="entry name" value="Adenine nucleotide alpha hydrolases-like"/>
    <property type="match status" value="1"/>
</dbReference>
<dbReference type="GO" id="GO:0016879">
    <property type="term" value="F:ligase activity, forming carbon-nitrogen bonds"/>
    <property type="evidence" value="ECO:0007669"/>
    <property type="project" value="InterPro"/>
</dbReference>
<keyword evidence="3" id="KW-0547">Nucleotide-binding</keyword>
<keyword evidence="4" id="KW-0067">ATP-binding</keyword>
<dbReference type="PANTHER" id="PTHR43033">
    <property type="entry name" value="TRNA(ILE)-LYSIDINE SYNTHASE-RELATED"/>
    <property type="match status" value="1"/>
</dbReference>
<dbReference type="EMBL" id="MK948102">
    <property type="protein sequence ID" value="QGN75078.1"/>
    <property type="molecule type" value="Genomic_DNA"/>
</dbReference>
<evidence type="ECO:0000313" key="6">
    <source>
        <dbReference type="EMBL" id="QGN75078.1"/>
    </source>
</evidence>
<keyword evidence="5" id="KW-0472">Membrane</keyword>
<protein>
    <submittedName>
        <fullName evidence="6">Uncharacterized protein</fullName>
    </submittedName>
</protein>
<dbReference type="GO" id="GO:0008033">
    <property type="term" value="P:tRNA processing"/>
    <property type="evidence" value="ECO:0007669"/>
    <property type="project" value="UniProtKB-KW"/>
</dbReference>
<dbReference type="GO" id="GO:0005524">
    <property type="term" value="F:ATP binding"/>
    <property type="evidence" value="ECO:0007669"/>
    <property type="project" value="UniProtKB-KW"/>
</dbReference>
<dbReference type="AlphaFoldDB" id="A0A650ANW1"/>
<evidence type="ECO:0000256" key="1">
    <source>
        <dbReference type="ARBA" id="ARBA00022598"/>
    </source>
</evidence>
<evidence type="ECO:0000256" key="4">
    <source>
        <dbReference type="ARBA" id="ARBA00022840"/>
    </source>
</evidence>
<evidence type="ECO:0000256" key="3">
    <source>
        <dbReference type="ARBA" id="ARBA00022741"/>
    </source>
</evidence>
<keyword evidence="5" id="KW-0812">Transmembrane</keyword>
<evidence type="ECO:0000256" key="5">
    <source>
        <dbReference type="SAM" id="Phobius"/>
    </source>
</evidence>
<reference evidence="6" key="1">
    <citation type="submission" date="2019-05" db="EMBL/GenBank/DDBJ databases">
        <title>The complete chloroplast genome of Chlorella vulgaris UTEX259.</title>
        <authorList>
            <person name="Wang Y."/>
            <person name="Xu X."/>
        </authorList>
    </citation>
    <scope>NUCLEOTIDE SEQUENCE</scope>
    <source>
        <strain evidence="6">UTEX259</strain>
    </source>
</reference>
<keyword evidence="1" id="KW-0436">Ligase</keyword>
<sequence length="504" mass="59832">MKKDSTIISTCNEFSLSSVKTKRVYKNNHLLCSVSGGQDSIVSFFFLVNFLYLSKNFKLIKSKLSSFSVASKSAEKKRCFDCFFSLKKNKKINALINTEKKLSRLDLVFCQHFWQTQNFFCVEFLFQLTFFFDIPYTFVLSKNILVSENRARGWRKKTFSRLLKIQKLSTIVTGQTKTDTAEKSITNLLRGTSPKSFSLITKANSKTTSSFFCFRLFRPKTFYLTLTGNKRERKVNRRISFSFYRTQKKDSKKLRETRAPFFSEMASFSAFFGNTFQKKKSSNSFLLYKTRLSFSFCFSGETLEHSINSLKPLQNRNRYHISKLVKFYKFPLTIDATNFSLNFSRNKIRHLFIPFIRFLFKLKFETLLLNFLYLVNLEHEQIENENLELKRVLNFLRINYLKKNFFSSNRRSFFVIQTGHKNNNVFKKKKKEKIWFYCNEIGIFKIRKQCKIHEDPILEASLVIYFNLVLTTSRKYSLLQNLLYNYREIEINFRQISKLENSFG</sequence>
<keyword evidence="5" id="KW-1133">Transmembrane helix</keyword>
<dbReference type="Gene3D" id="3.40.50.620">
    <property type="entry name" value="HUPs"/>
    <property type="match status" value="1"/>
</dbReference>
<gene>
    <name evidence="6" type="primary">ycf62</name>
</gene>
<dbReference type="InterPro" id="IPR012094">
    <property type="entry name" value="tRNA_Ile_lys_synt"/>
</dbReference>
<feature type="transmembrane region" description="Helical" evidence="5">
    <location>
        <begin position="30"/>
        <end position="53"/>
    </location>
</feature>
<name>A0A650ANW1_CHLVU</name>
<proteinExistence type="predicted"/>
<accession>A0A650ANW1</accession>
<geneLocation type="plastid" evidence="6"/>
<dbReference type="PANTHER" id="PTHR43033:SF1">
    <property type="entry name" value="TRNA(ILE)-LYSIDINE SYNTHASE-RELATED"/>
    <property type="match status" value="1"/>
</dbReference>
<evidence type="ECO:0000256" key="2">
    <source>
        <dbReference type="ARBA" id="ARBA00022694"/>
    </source>
</evidence>